<evidence type="ECO:0000256" key="5">
    <source>
        <dbReference type="ARBA" id="ARBA00023004"/>
    </source>
</evidence>
<feature type="binding site" evidence="8">
    <location>
        <position position="307"/>
    </location>
    <ligand>
        <name>Fe cation</name>
        <dbReference type="ChEBI" id="CHEBI:24875"/>
    </ligand>
</feature>
<feature type="binding site" evidence="8">
    <location>
        <begin position="140"/>
        <end position="144"/>
    </location>
    <ligand>
        <name>substrate</name>
    </ligand>
</feature>
<dbReference type="InterPro" id="IPR017861">
    <property type="entry name" value="KAE1/TsaD"/>
</dbReference>
<comment type="function">
    <text evidence="8">Required for the formation of a threonylcarbamoyl group on adenosine at position 37 (t(6)A37) in tRNAs that read codons beginning with adenine. Is involved in the transfer of the threonylcarbamoyl moiety of threonylcarbamoyl-AMP (TC-AMP) to the N6 group of A37, together with TsaE and TsaB. TsaD likely plays a direct catalytic role in this reaction.</text>
</comment>
<keyword evidence="3 8" id="KW-0819">tRNA processing</keyword>
<evidence type="ECO:0000256" key="7">
    <source>
        <dbReference type="ARBA" id="ARBA00048117"/>
    </source>
</evidence>
<dbReference type="GO" id="GO:0061711">
    <property type="term" value="F:tRNA N(6)-L-threonylcarbamoyladenine synthase activity"/>
    <property type="evidence" value="ECO:0007669"/>
    <property type="project" value="UniProtKB-EC"/>
</dbReference>
<dbReference type="PRINTS" id="PR00789">
    <property type="entry name" value="OSIALOPTASE"/>
</dbReference>
<dbReference type="HAMAP" id="MF_01445">
    <property type="entry name" value="TsaD"/>
    <property type="match status" value="1"/>
</dbReference>
<dbReference type="GO" id="GO:0005506">
    <property type="term" value="F:iron ion binding"/>
    <property type="evidence" value="ECO:0007669"/>
    <property type="project" value="UniProtKB-UniRule"/>
</dbReference>
<dbReference type="NCBIfam" id="TIGR00329">
    <property type="entry name" value="gcp_kae1"/>
    <property type="match status" value="1"/>
</dbReference>
<feature type="domain" description="Gcp-like" evidence="9">
    <location>
        <begin position="25"/>
        <end position="313"/>
    </location>
</feature>
<dbReference type="GO" id="GO:0005737">
    <property type="term" value="C:cytoplasm"/>
    <property type="evidence" value="ECO:0007669"/>
    <property type="project" value="UniProtKB-SubCell"/>
</dbReference>
<dbReference type="FunFam" id="3.30.420.40:FF:000040">
    <property type="entry name" value="tRNA N6-adenosine threonylcarbamoyltransferase"/>
    <property type="match status" value="1"/>
</dbReference>
<feature type="binding site" evidence="8">
    <location>
        <position position="115"/>
    </location>
    <ligand>
        <name>Fe cation</name>
        <dbReference type="ChEBI" id="CHEBI:24875"/>
    </ligand>
</feature>
<dbReference type="Gene3D" id="3.30.420.40">
    <property type="match status" value="2"/>
</dbReference>
<name>A0A1F5PJY7_9BACT</name>
<dbReference type="CDD" id="cd24133">
    <property type="entry name" value="ASKHA_NBD_TsaD_bac"/>
    <property type="match status" value="1"/>
</dbReference>
<comment type="caution">
    <text evidence="10">The sequence shown here is derived from an EMBL/GenBank/DDBJ whole genome shotgun (WGS) entry which is preliminary data.</text>
</comment>
<comment type="cofactor">
    <cofactor evidence="8">
        <name>Fe(2+)</name>
        <dbReference type="ChEBI" id="CHEBI:29033"/>
    </cofactor>
    <text evidence="8">Binds 1 Fe(2+) ion per subunit.</text>
</comment>
<dbReference type="Proteomes" id="UP000177682">
    <property type="component" value="Unassembled WGS sequence"/>
</dbReference>
<dbReference type="Pfam" id="PF00814">
    <property type="entry name" value="TsaD"/>
    <property type="match status" value="1"/>
</dbReference>
<evidence type="ECO:0000256" key="6">
    <source>
        <dbReference type="ARBA" id="ARBA00023315"/>
    </source>
</evidence>
<keyword evidence="2 8" id="KW-0808">Transferase</keyword>
<evidence type="ECO:0000256" key="8">
    <source>
        <dbReference type="HAMAP-Rule" id="MF_01445"/>
    </source>
</evidence>
<accession>A0A1F5PJY7</accession>
<evidence type="ECO:0000256" key="2">
    <source>
        <dbReference type="ARBA" id="ARBA00022679"/>
    </source>
</evidence>
<comment type="catalytic activity">
    <reaction evidence="7 8">
        <text>L-threonylcarbamoyladenylate + adenosine(37) in tRNA = N(6)-L-threonylcarbamoyladenosine(37) in tRNA + AMP + H(+)</text>
        <dbReference type="Rhea" id="RHEA:37059"/>
        <dbReference type="Rhea" id="RHEA-COMP:10162"/>
        <dbReference type="Rhea" id="RHEA-COMP:10163"/>
        <dbReference type="ChEBI" id="CHEBI:15378"/>
        <dbReference type="ChEBI" id="CHEBI:73682"/>
        <dbReference type="ChEBI" id="CHEBI:74411"/>
        <dbReference type="ChEBI" id="CHEBI:74418"/>
        <dbReference type="ChEBI" id="CHEBI:456215"/>
        <dbReference type="EC" id="2.3.1.234"/>
    </reaction>
</comment>
<dbReference type="FunFam" id="3.30.420.40:FF:000012">
    <property type="entry name" value="tRNA N6-adenosine threonylcarbamoyltransferase"/>
    <property type="match status" value="1"/>
</dbReference>
<dbReference type="SUPFAM" id="SSF53067">
    <property type="entry name" value="Actin-like ATPase domain"/>
    <property type="match status" value="2"/>
</dbReference>
<gene>
    <name evidence="8" type="primary">tsaD</name>
    <name evidence="10" type="ORF">A3E29_04115</name>
</gene>
<evidence type="ECO:0000313" key="11">
    <source>
        <dbReference type="Proteomes" id="UP000177682"/>
    </source>
</evidence>
<dbReference type="PANTHER" id="PTHR11735:SF6">
    <property type="entry name" value="TRNA N6-ADENOSINE THREONYLCARBAMOYLTRANSFERASE, MITOCHONDRIAL"/>
    <property type="match status" value="1"/>
</dbReference>
<keyword evidence="5 8" id="KW-0408">Iron</keyword>
<organism evidence="10 11">
    <name type="scientific">Candidatus Doudnabacteria bacterium RIFCSPHIGHO2_12_FULL_48_16</name>
    <dbReference type="NCBI Taxonomy" id="1817838"/>
    <lineage>
        <taxon>Bacteria</taxon>
        <taxon>Candidatus Doudnaibacteriota</taxon>
    </lineage>
</organism>
<dbReference type="EMBL" id="MFEY01000007">
    <property type="protein sequence ID" value="OGE90253.1"/>
    <property type="molecule type" value="Genomic_DNA"/>
</dbReference>
<sequence>MKILAIETSCDETSVSIVIDGRVKSNIVASQAFKLHAQYGGVVPEVAAREHVSVIIPTINLALKQAKIKLANIDCIAVTKGPGLATALMVGVDTAKALGLALHKPVLPINHLEGHIYANFAGQFKISNLKSKIFPAIILTVSGGHTFLTEMKGHGQYRLLGETLDDAAGEAFDKTARMVGLGYPGGAQLSKLAEQGNPAAFDFPRPMIKSDNFAFSFSGLKTAVLYKIQSLGAQRSALIPDLAASVQAAIVDVLIAKLEKAIIRYKPKTIMLGGGVAANKLLRKRFQILASRFQIQSSIPSFEYCTDNAAMIGLAAHYRLKNKKAKFPASFSAQPNLPLK</sequence>
<dbReference type="AlphaFoldDB" id="A0A1F5PJY7"/>
<evidence type="ECO:0000256" key="4">
    <source>
        <dbReference type="ARBA" id="ARBA00022723"/>
    </source>
</evidence>
<dbReference type="GO" id="GO:0002949">
    <property type="term" value="P:tRNA threonylcarbamoyladenosine modification"/>
    <property type="evidence" value="ECO:0007669"/>
    <property type="project" value="UniProtKB-UniRule"/>
</dbReference>
<reference evidence="10 11" key="1">
    <citation type="journal article" date="2016" name="Nat. Commun.">
        <title>Thousands of microbial genomes shed light on interconnected biogeochemical processes in an aquifer system.</title>
        <authorList>
            <person name="Anantharaman K."/>
            <person name="Brown C.T."/>
            <person name="Hug L.A."/>
            <person name="Sharon I."/>
            <person name="Castelle C.J."/>
            <person name="Probst A.J."/>
            <person name="Thomas B.C."/>
            <person name="Singh A."/>
            <person name="Wilkins M.J."/>
            <person name="Karaoz U."/>
            <person name="Brodie E.L."/>
            <person name="Williams K.H."/>
            <person name="Hubbard S.S."/>
            <person name="Banfield J.F."/>
        </authorList>
    </citation>
    <scope>NUCLEOTIDE SEQUENCE [LARGE SCALE GENOMIC DNA]</scope>
</reference>
<dbReference type="PROSITE" id="PS01016">
    <property type="entry name" value="GLYCOPROTEASE"/>
    <property type="match status" value="1"/>
</dbReference>
<evidence type="ECO:0000256" key="3">
    <source>
        <dbReference type="ARBA" id="ARBA00022694"/>
    </source>
</evidence>
<dbReference type="InterPro" id="IPR017860">
    <property type="entry name" value="Peptidase_M22_CS"/>
</dbReference>
<evidence type="ECO:0000256" key="1">
    <source>
        <dbReference type="ARBA" id="ARBA00022490"/>
    </source>
</evidence>
<protein>
    <recommendedName>
        <fullName evidence="8">tRNA N6-adenosine threonylcarbamoyltransferase</fullName>
        <ecNumber evidence="8">2.3.1.234</ecNumber>
    </recommendedName>
    <alternativeName>
        <fullName evidence="8">N6-L-threonylcarbamoyladenine synthase</fullName>
        <shortName evidence="8">t(6)A synthase</shortName>
    </alternativeName>
    <alternativeName>
        <fullName evidence="8">t(6)A37 threonylcarbamoyladenosine biosynthesis protein TsaD</fullName>
    </alternativeName>
    <alternativeName>
        <fullName evidence="8">tRNA threonylcarbamoyladenosine biosynthesis protein TsaD</fullName>
    </alternativeName>
</protein>
<comment type="caution">
    <text evidence="8">Lacks conserved residue(s) required for the propagation of feature annotation.</text>
</comment>
<feature type="binding site" evidence="8">
    <location>
        <position position="111"/>
    </location>
    <ligand>
        <name>Fe cation</name>
        <dbReference type="ChEBI" id="CHEBI:24875"/>
    </ligand>
</feature>
<proteinExistence type="inferred from homology"/>
<comment type="similarity">
    <text evidence="8">Belongs to the KAE1 / TsaD family.</text>
</comment>
<feature type="binding site" evidence="8">
    <location>
        <position position="186"/>
    </location>
    <ligand>
        <name>substrate</name>
    </ligand>
</feature>
<dbReference type="InterPro" id="IPR043129">
    <property type="entry name" value="ATPase_NBD"/>
</dbReference>
<keyword evidence="1 8" id="KW-0963">Cytoplasm</keyword>
<dbReference type="PANTHER" id="PTHR11735">
    <property type="entry name" value="TRNA N6-ADENOSINE THREONYLCARBAMOYLTRANSFERASE"/>
    <property type="match status" value="1"/>
</dbReference>
<keyword evidence="4 8" id="KW-0479">Metal-binding</keyword>
<comment type="subcellular location">
    <subcellularLocation>
        <location evidence="8">Cytoplasm</location>
    </subcellularLocation>
</comment>
<feature type="binding site" evidence="8">
    <location>
        <position position="173"/>
    </location>
    <ligand>
        <name>substrate</name>
    </ligand>
</feature>
<evidence type="ECO:0000313" key="10">
    <source>
        <dbReference type="EMBL" id="OGE90253.1"/>
    </source>
</evidence>
<dbReference type="InterPro" id="IPR022450">
    <property type="entry name" value="TsaD"/>
</dbReference>
<dbReference type="InterPro" id="IPR000905">
    <property type="entry name" value="Gcp-like_dom"/>
</dbReference>
<feature type="binding site" evidence="8">
    <location>
        <position position="279"/>
    </location>
    <ligand>
        <name>substrate</name>
    </ligand>
</feature>
<dbReference type="EC" id="2.3.1.234" evidence="8"/>
<evidence type="ECO:0000259" key="9">
    <source>
        <dbReference type="Pfam" id="PF00814"/>
    </source>
</evidence>
<keyword evidence="6 8" id="KW-0012">Acyltransferase</keyword>
<dbReference type="NCBIfam" id="TIGR03723">
    <property type="entry name" value="T6A_TsaD_YgjD"/>
    <property type="match status" value="1"/>
</dbReference>